<comment type="caution">
    <text evidence="12">The sequence shown here is derived from an EMBL/GenBank/DDBJ whole genome shotgun (WGS) entry which is preliminary data.</text>
</comment>
<evidence type="ECO:0000256" key="2">
    <source>
        <dbReference type="ARBA" id="ARBA00010663"/>
    </source>
</evidence>
<evidence type="ECO:0000256" key="7">
    <source>
        <dbReference type="ARBA" id="ARBA00023136"/>
    </source>
</evidence>
<keyword evidence="13" id="KW-1185">Reference proteome</keyword>
<dbReference type="GO" id="GO:0005886">
    <property type="term" value="C:plasma membrane"/>
    <property type="evidence" value="ECO:0007669"/>
    <property type="project" value="UniProtKB-SubCell"/>
</dbReference>
<evidence type="ECO:0000256" key="9">
    <source>
        <dbReference type="ARBA" id="ARBA00023224"/>
    </source>
</evidence>
<dbReference type="Proteomes" id="UP001233999">
    <property type="component" value="Unassembled WGS sequence"/>
</dbReference>
<dbReference type="SUPFAM" id="SSF81321">
    <property type="entry name" value="Family A G protein-coupled receptor-like"/>
    <property type="match status" value="1"/>
</dbReference>
<evidence type="ECO:0000256" key="10">
    <source>
        <dbReference type="SAM" id="Phobius"/>
    </source>
</evidence>
<dbReference type="Gene3D" id="1.20.1070.10">
    <property type="entry name" value="Rhodopsin 7-helix transmembrane proteins"/>
    <property type="match status" value="1"/>
</dbReference>
<sequence>MDHKSTWLTPPPLHNSSCTHPRYLSASNINNITLWDMTQALFILLLSAGILGANLLVILVINSRRYTKYIHSQPRYLLTSLASNDLAIGLFVTPFGFLPALYHCWPYGEIFCQIQIFNSEISQQFLLVSPNVHVTKYIEIRFNPGSYC</sequence>
<comment type="subcellular location">
    <subcellularLocation>
        <location evidence="1">Cell membrane</location>
        <topology evidence="1">Multi-pass membrane protein</topology>
    </subcellularLocation>
</comment>
<evidence type="ECO:0000256" key="4">
    <source>
        <dbReference type="ARBA" id="ARBA00022692"/>
    </source>
</evidence>
<proteinExistence type="inferred from homology"/>
<keyword evidence="9" id="KW-0807">Transducer</keyword>
<feature type="domain" description="G-protein coupled receptors family 1 profile" evidence="11">
    <location>
        <begin position="53"/>
        <end position="117"/>
    </location>
</feature>
<protein>
    <recommendedName>
        <fullName evidence="11">G-protein coupled receptors family 1 profile domain-containing protein</fullName>
    </recommendedName>
</protein>
<evidence type="ECO:0000256" key="3">
    <source>
        <dbReference type="ARBA" id="ARBA00022475"/>
    </source>
</evidence>
<keyword evidence="8" id="KW-0675">Receptor</keyword>
<dbReference type="InterPro" id="IPR000276">
    <property type="entry name" value="GPCR_Rhodpsn"/>
</dbReference>
<feature type="non-terminal residue" evidence="12">
    <location>
        <position position="1"/>
    </location>
</feature>
<evidence type="ECO:0000256" key="8">
    <source>
        <dbReference type="ARBA" id="ARBA00023170"/>
    </source>
</evidence>
<feature type="transmembrane region" description="Helical" evidence="10">
    <location>
        <begin position="82"/>
        <end position="102"/>
    </location>
</feature>
<evidence type="ECO:0000256" key="6">
    <source>
        <dbReference type="ARBA" id="ARBA00023040"/>
    </source>
</evidence>
<dbReference type="AlphaFoldDB" id="A0AAD8EKD3"/>
<reference evidence="12" key="1">
    <citation type="journal article" date="2023" name="IScience">
        <title>Live-bearing cockroach genome reveals convergent evolutionary mechanisms linked to viviparity in insects and beyond.</title>
        <authorList>
            <person name="Fouks B."/>
            <person name="Harrison M.C."/>
            <person name="Mikhailova A.A."/>
            <person name="Marchal E."/>
            <person name="English S."/>
            <person name="Carruthers M."/>
            <person name="Jennings E.C."/>
            <person name="Chiamaka E.L."/>
            <person name="Frigard R.A."/>
            <person name="Pippel M."/>
            <person name="Attardo G.M."/>
            <person name="Benoit J.B."/>
            <person name="Bornberg-Bauer E."/>
            <person name="Tobe S.S."/>
        </authorList>
    </citation>
    <scope>NUCLEOTIDE SEQUENCE</scope>
    <source>
        <strain evidence="12">Stay&amp;Tobe</strain>
    </source>
</reference>
<keyword evidence="7 10" id="KW-0472">Membrane</keyword>
<dbReference type="Pfam" id="PF00001">
    <property type="entry name" value="7tm_1"/>
    <property type="match status" value="1"/>
</dbReference>
<keyword evidence="3" id="KW-1003">Cell membrane</keyword>
<dbReference type="PANTHER" id="PTHR24249">
    <property type="entry name" value="HISTAMINE RECEPTOR-RELATED G-PROTEIN COUPLED RECEPTOR"/>
    <property type="match status" value="1"/>
</dbReference>
<evidence type="ECO:0000313" key="12">
    <source>
        <dbReference type="EMBL" id="KAJ9593099.1"/>
    </source>
</evidence>
<reference evidence="12" key="2">
    <citation type="submission" date="2023-05" db="EMBL/GenBank/DDBJ databases">
        <authorList>
            <person name="Fouks B."/>
        </authorList>
    </citation>
    <scope>NUCLEOTIDE SEQUENCE</scope>
    <source>
        <strain evidence="12">Stay&amp;Tobe</strain>
        <tissue evidence="12">Testes</tissue>
    </source>
</reference>
<evidence type="ECO:0000313" key="13">
    <source>
        <dbReference type="Proteomes" id="UP001233999"/>
    </source>
</evidence>
<organism evidence="12 13">
    <name type="scientific">Diploptera punctata</name>
    <name type="common">Pacific beetle cockroach</name>
    <dbReference type="NCBI Taxonomy" id="6984"/>
    <lineage>
        <taxon>Eukaryota</taxon>
        <taxon>Metazoa</taxon>
        <taxon>Ecdysozoa</taxon>
        <taxon>Arthropoda</taxon>
        <taxon>Hexapoda</taxon>
        <taxon>Insecta</taxon>
        <taxon>Pterygota</taxon>
        <taxon>Neoptera</taxon>
        <taxon>Polyneoptera</taxon>
        <taxon>Dictyoptera</taxon>
        <taxon>Blattodea</taxon>
        <taxon>Blaberoidea</taxon>
        <taxon>Blaberidae</taxon>
        <taxon>Diplopterinae</taxon>
        <taxon>Diploptera</taxon>
    </lineage>
</organism>
<dbReference type="EMBL" id="JASPKZ010003625">
    <property type="protein sequence ID" value="KAJ9593099.1"/>
    <property type="molecule type" value="Genomic_DNA"/>
</dbReference>
<feature type="transmembrane region" description="Helical" evidence="10">
    <location>
        <begin position="40"/>
        <end position="61"/>
    </location>
</feature>
<keyword evidence="6" id="KW-0297">G-protein coupled receptor</keyword>
<comment type="similarity">
    <text evidence="2">Belongs to the G-protein coupled receptor 1 family.</text>
</comment>
<dbReference type="PANTHER" id="PTHR24249:SF424">
    <property type="entry name" value="G-PROTEIN COUPLED RECEPTORS FAMILY 1 PROFILE DOMAIN-CONTAINING PROTEIN"/>
    <property type="match status" value="1"/>
</dbReference>
<dbReference type="InterPro" id="IPR050569">
    <property type="entry name" value="TAAR"/>
</dbReference>
<evidence type="ECO:0000256" key="5">
    <source>
        <dbReference type="ARBA" id="ARBA00022989"/>
    </source>
</evidence>
<dbReference type="PROSITE" id="PS50262">
    <property type="entry name" value="G_PROTEIN_RECEP_F1_2"/>
    <property type="match status" value="1"/>
</dbReference>
<evidence type="ECO:0000256" key="1">
    <source>
        <dbReference type="ARBA" id="ARBA00004651"/>
    </source>
</evidence>
<dbReference type="InterPro" id="IPR017452">
    <property type="entry name" value="GPCR_Rhodpsn_7TM"/>
</dbReference>
<dbReference type="GO" id="GO:0004930">
    <property type="term" value="F:G protein-coupled receptor activity"/>
    <property type="evidence" value="ECO:0007669"/>
    <property type="project" value="UniProtKB-KW"/>
</dbReference>
<gene>
    <name evidence="12" type="ORF">L9F63_027660</name>
</gene>
<keyword evidence="4 10" id="KW-0812">Transmembrane</keyword>
<evidence type="ECO:0000259" key="11">
    <source>
        <dbReference type="PROSITE" id="PS50262"/>
    </source>
</evidence>
<accession>A0AAD8EKD3</accession>
<keyword evidence="5 10" id="KW-1133">Transmembrane helix</keyword>
<name>A0AAD8EKD3_DIPPU</name>